<keyword evidence="3" id="KW-1185">Reference proteome</keyword>
<reference evidence="2 3" key="1">
    <citation type="submission" date="2016-10" db="EMBL/GenBank/DDBJ databases">
        <authorList>
            <person name="de Groot N.N."/>
        </authorList>
    </citation>
    <scope>NUCLEOTIDE SEQUENCE [LARGE SCALE GENOMIC DNA]</scope>
    <source>
        <strain evidence="2 3">DSM 3857</strain>
    </source>
</reference>
<evidence type="ECO:0000256" key="1">
    <source>
        <dbReference type="SAM" id="SignalP"/>
    </source>
</evidence>
<accession>A0A1H7YC60</accession>
<dbReference type="AlphaFoldDB" id="A0A1H7YC60"/>
<evidence type="ECO:0000313" key="3">
    <source>
        <dbReference type="Proteomes" id="UP000198761"/>
    </source>
</evidence>
<feature type="chain" id="PRO_5011525453" evidence="1">
    <location>
        <begin position="22"/>
        <end position="161"/>
    </location>
</feature>
<dbReference type="EMBL" id="FOCE01000001">
    <property type="protein sequence ID" value="SEM43555.1"/>
    <property type="molecule type" value="Genomic_DNA"/>
</dbReference>
<organism evidence="2 3">
    <name type="scientific">Gemmobacter aquatilis</name>
    <dbReference type="NCBI Taxonomy" id="933059"/>
    <lineage>
        <taxon>Bacteria</taxon>
        <taxon>Pseudomonadati</taxon>
        <taxon>Pseudomonadota</taxon>
        <taxon>Alphaproteobacteria</taxon>
        <taxon>Rhodobacterales</taxon>
        <taxon>Paracoccaceae</taxon>
        <taxon>Gemmobacter</taxon>
    </lineage>
</organism>
<dbReference type="RefSeq" id="WP_139201497.1">
    <property type="nucleotide sequence ID" value="NZ_FOCE01000001.1"/>
</dbReference>
<keyword evidence="1" id="KW-0732">Signal</keyword>
<protein>
    <submittedName>
        <fullName evidence="2">Uncharacterized protein</fullName>
    </submittedName>
</protein>
<sequence>MRILPAMTLLATLALPLTAHAKDLTPVESVKVETDVTAISNPAAARFWGRLSDDLTAAILSRVQPRIADKGLRIYVDINEVSLANSFQTAMGTQDSILVGQVNVSSDDNAKFDAYELTVSMEMANRYLPEGTVAMTSLTDTPEHYRALVSAFAENVVERLK</sequence>
<evidence type="ECO:0000313" key="2">
    <source>
        <dbReference type="EMBL" id="SEM43555.1"/>
    </source>
</evidence>
<dbReference type="OrthoDB" id="7864986at2"/>
<name>A0A1H7YC60_9RHOB</name>
<feature type="signal peptide" evidence="1">
    <location>
        <begin position="1"/>
        <end position="21"/>
    </location>
</feature>
<proteinExistence type="predicted"/>
<dbReference type="Proteomes" id="UP000198761">
    <property type="component" value="Unassembled WGS sequence"/>
</dbReference>
<gene>
    <name evidence="2" type="ORF">SAMN04488103_101146</name>
</gene>